<sequence length="347" mass="39326">MASVPTPAEDPQGAVLQALFDHFRSHGVWPEFDRVDRQLRRAARIDVAQVAVGIPDALLVTHAPRGITPRGHDLMRLTLAGIERCDGGEEDVELFLRALRWLARYEERHDPESGETSVTVTRAMLAKGLRVPLREAGRLRRLFELLYWERWGGEGSWRALDKDDWAVKVGRDVRYFLRVKSVEDFIEATEGWLGPQAPTAVEPWHEPPAAMLEEAGRYIDERVFDLIKQAHGGRWDCTKLLVLLRELDDNYRAGNAYAAHALLRALLDHVPPLFGQSSFAQLVNNYPWGRTDRNYVKRLAGFRDQADDVMHRQIARIPCLLTMEDMPARAAVNRLLAGCAAQLAARD</sequence>
<proteinExistence type="predicted"/>
<protein>
    <submittedName>
        <fullName evidence="1">Uncharacterized protein</fullName>
    </submittedName>
</protein>
<accession>A0AAU7QUG3</accession>
<dbReference type="RefSeq" id="WP_349876179.1">
    <property type="nucleotide sequence ID" value="NZ_CP157974.1"/>
</dbReference>
<name>A0AAU7QUG3_9ACTN</name>
<dbReference type="EMBL" id="CP157974">
    <property type="protein sequence ID" value="XBT79699.1"/>
    <property type="molecule type" value="Genomic_DNA"/>
</dbReference>
<gene>
    <name evidence="1" type="ORF">ABIH81_18740</name>
</gene>
<evidence type="ECO:0000313" key="1">
    <source>
        <dbReference type="EMBL" id="XBT79699.1"/>
    </source>
</evidence>
<reference evidence="1" key="1">
    <citation type="submission" date="2024-06" db="EMBL/GenBank/DDBJ databases">
        <title>Micromonospora sp. strain HUAS YX12 genome sequences.</title>
        <authorList>
            <person name="Mo P."/>
        </authorList>
    </citation>
    <scope>NUCLEOTIDE SEQUENCE</scope>
    <source>
        <strain evidence="1">HUAS YX12</strain>
    </source>
</reference>
<dbReference type="AlphaFoldDB" id="A0AAU7QUG3"/>
<organism evidence="1">
    <name type="scientific">Micromonospora sp. HUAS YX12</name>
    <dbReference type="NCBI Taxonomy" id="3156396"/>
    <lineage>
        <taxon>Bacteria</taxon>
        <taxon>Bacillati</taxon>
        <taxon>Actinomycetota</taxon>
        <taxon>Actinomycetes</taxon>
        <taxon>Micromonosporales</taxon>
        <taxon>Micromonosporaceae</taxon>
        <taxon>Micromonospora</taxon>
    </lineage>
</organism>